<sequence length="337" mass="36125">MAAQKTARARRIVVTGVGANPGFGLTRSLQRLGHQLICTDAEPLVPGLLLPDTIGRVSPRADHPAYAAHMIRVCRETRADAIVVGIENDLIPLLAAQRTLAQNGVRMWLPTAASVQTCLDKAAFHKALTNHGIPTPRSVLPHQIHELGSVADELVVKPRRGHGAQDVYFCSTAEQARVLCELVPDALVQERIRGAEFTADCLVDRAGRASVILRRRDLVKGGLSAVATTFDDARVEARVRQTLTAVGAAGLCCVQGFITSTGPEPVVITELNVRVAGGFALAEAAGADLVGQMVNGLFHRPVDHDRLTYQPGIFLTHYTETLTSGDQSLLPRAEETP</sequence>
<dbReference type="InterPro" id="IPR013815">
    <property type="entry name" value="ATP_grasp_subdomain_1"/>
</dbReference>
<dbReference type="Pfam" id="PF02655">
    <property type="entry name" value="ATP-grasp_3"/>
    <property type="match status" value="1"/>
</dbReference>
<organism evidence="6 7">
    <name type="scientific">Streptomyces hundungensis</name>
    <dbReference type="NCBI Taxonomy" id="1077946"/>
    <lineage>
        <taxon>Bacteria</taxon>
        <taxon>Bacillati</taxon>
        <taxon>Actinomycetota</taxon>
        <taxon>Actinomycetes</taxon>
        <taxon>Kitasatosporales</taxon>
        <taxon>Streptomycetaceae</taxon>
        <taxon>Streptomyces</taxon>
    </lineage>
</organism>
<dbReference type="Gene3D" id="3.30.470.20">
    <property type="entry name" value="ATP-grasp fold, B domain"/>
    <property type="match status" value="1"/>
</dbReference>
<dbReference type="Pfam" id="PF21360">
    <property type="entry name" value="PylC-like_N"/>
    <property type="match status" value="1"/>
</dbReference>
<evidence type="ECO:0000256" key="4">
    <source>
        <dbReference type="PROSITE-ProRule" id="PRU00409"/>
    </source>
</evidence>
<evidence type="ECO:0000256" key="3">
    <source>
        <dbReference type="ARBA" id="ARBA00022840"/>
    </source>
</evidence>
<dbReference type="GO" id="GO:0016874">
    <property type="term" value="F:ligase activity"/>
    <property type="evidence" value="ECO:0007669"/>
    <property type="project" value="UniProtKB-KW"/>
</dbReference>
<evidence type="ECO:0000313" key="7">
    <source>
        <dbReference type="Proteomes" id="UP000271554"/>
    </source>
</evidence>
<dbReference type="InterPro" id="IPR011761">
    <property type="entry name" value="ATP-grasp"/>
</dbReference>
<gene>
    <name evidence="6" type="ORF">DWB77_00041</name>
</gene>
<proteinExistence type="predicted"/>
<feature type="domain" description="ATP-grasp" evidence="5">
    <location>
        <begin position="125"/>
        <end position="298"/>
    </location>
</feature>
<dbReference type="PANTHER" id="PTHR43585:SF2">
    <property type="entry name" value="ATP-GRASP ENZYME FSQD"/>
    <property type="match status" value="1"/>
</dbReference>
<evidence type="ECO:0000256" key="1">
    <source>
        <dbReference type="ARBA" id="ARBA00022598"/>
    </source>
</evidence>
<dbReference type="PROSITE" id="PS50975">
    <property type="entry name" value="ATP_GRASP"/>
    <property type="match status" value="1"/>
</dbReference>
<keyword evidence="2 4" id="KW-0547">Nucleotide-binding</keyword>
<dbReference type="GO" id="GO:0005524">
    <property type="term" value="F:ATP binding"/>
    <property type="evidence" value="ECO:0007669"/>
    <property type="project" value="UniProtKB-UniRule"/>
</dbReference>
<accession>A0A387H3Q1</accession>
<dbReference type="Proteomes" id="UP000271554">
    <property type="component" value="Chromosome"/>
</dbReference>
<dbReference type="PANTHER" id="PTHR43585">
    <property type="entry name" value="FUMIPYRROLE BIOSYNTHESIS PROTEIN C"/>
    <property type="match status" value="1"/>
</dbReference>
<evidence type="ECO:0000259" key="5">
    <source>
        <dbReference type="PROSITE" id="PS50975"/>
    </source>
</evidence>
<dbReference type="SUPFAM" id="SSF56059">
    <property type="entry name" value="Glutathione synthetase ATP-binding domain-like"/>
    <property type="match status" value="1"/>
</dbReference>
<dbReference type="InterPro" id="IPR003806">
    <property type="entry name" value="ATP-grasp_PylC-type"/>
</dbReference>
<dbReference type="GO" id="GO:0046872">
    <property type="term" value="F:metal ion binding"/>
    <property type="evidence" value="ECO:0007669"/>
    <property type="project" value="InterPro"/>
</dbReference>
<dbReference type="OrthoDB" id="24041at2"/>
<dbReference type="InterPro" id="IPR052032">
    <property type="entry name" value="ATP-dep_AA_Ligase"/>
</dbReference>
<reference evidence="6 7" key="1">
    <citation type="submission" date="2018-10" db="EMBL/GenBank/DDBJ databases">
        <title>Relationship between Morphology and Antimicrobial Activity in Streptomyces.</title>
        <authorList>
            <person name="Kang H.J."/>
            <person name="Kim S.B."/>
        </authorList>
    </citation>
    <scope>NUCLEOTIDE SEQUENCE [LARGE SCALE GENOMIC DNA]</scope>
    <source>
        <strain evidence="6 7">BH38</strain>
    </source>
</reference>
<evidence type="ECO:0000313" key="6">
    <source>
        <dbReference type="EMBL" id="AYG77934.1"/>
    </source>
</evidence>
<keyword evidence="3 4" id="KW-0067">ATP-binding</keyword>
<dbReference type="Gene3D" id="3.40.50.20">
    <property type="match status" value="1"/>
</dbReference>
<evidence type="ECO:0000256" key="2">
    <source>
        <dbReference type="ARBA" id="ARBA00022741"/>
    </source>
</evidence>
<name>A0A387H3Q1_9ACTN</name>
<protein>
    <recommendedName>
        <fullName evidence="5">ATP-grasp domain-containing protein</fullName>
    </recommendedName>
</protein>
<keyword evidence="7" id="KW-1185">Reference proteome</keyword>
<dbReference type="Gene3D" id="3.30.1490.20">
    <property type="entry name" value="ATP-grasp fold, A domain"/>
    <property type="match status" value="1"/>
</dbReference>
<keyword evidence="1" id="KW-0436">Ligase</keyword>
<dbReference type="EMBL" id="CP032698">
    <property type="protein sequence ID" value="AYG77934.1"/>
    <property type="molecule type" value="Genomic_DNA"/>
</dbReference>
<dbReference type="RefSeq" id="WP_120719337.1">
    <property type="nucleotide sequence ID" value="NZ_CP032698.1"/>
</dbReference>
<dbReference type="AlphaFoldDB" id="A0A387H3Q1"/>
<dbReference type="InterPro" id="IPR048764">
    <property type="entry name" value="PylC_N"/>
</dbReference>
<dbReference type="KEGG" id="shun:DWB77_00041"/>